<dbReference type="Proteomes" id="UP000199608">
    <property type="component" value="Unassembled WGS sequence"/>
</dbReference>
<protein>
    <recommendedName>
        <fullName evidence="4">DUF3450 domain-containing protein</fullName>
    </recommendedName>
</protein>
<sequence length="269" mass="31023">MKFFKKQTNNLIVQAVVLFLGGCAFVFPSTGWCRTDTVKQVKQPVEQSVQIRRETQKQRDQWEQEKSKLALLYEQLKQEHEMLVSENKDLITTQKSQKKLNQTLLKQQQESLKIQKELFPFLKELYAQLSTLVANDPPFLKEERAVRLKTLEQVIHDPEVCIAEKYRKVMEALFIEAEYGATIEVYQDKVLIGTEEVLGNIFRLGRVSLFFLSLDKQSSGYFNVAQKSWLPLADDHLPAIRSAVEIGNKRRTVELLPLPLGQLAIQGDE</sequence>
<dbReference type="Pfam" id="PF11932">
    <property type="entry name" value="DUF3450"/>
    <property type="match status" value="1"/>
</dbReference>
<feature type="coiled-coil region" evidence="1">
    <location>
        <begin position="45"/>
        <end position="93"/>
    </location>
</feature>
<evidence type="ECO:0008006" key="4">
    <source>
        <dbReference type="Google" id="ProtNLM"/>
    </source>
</evidence>
<evidence type="ECO:0000313" key="3">
    <source>
        <dbReference type="Proteomes" id="UP000199608"/>
    </source>
</evidence>
<name>A0A1H2HK92_9BACT</name>
<dbReference type="PIRSF" id="PIRSF028069">
    <property type="entry name" value="UCP028069"/>
    <property type="match status" value="1"/>
</dbReference>
<evidence type="ECO:0000256" key="1">
    <source>
        <dbReference type="SAM" id="Coils"/>
    </source>
</evidence>
<keyword evidence="3" id="KW-1185">Reference proteome</keyword>
<organism evidence="2 3">
    <name type="scientific">Desulfobacula phenolica</name>
    <dbReference type="NCBI Taxonomy" id="90732"/>
    <lineage>
        <taxon>Bacteria</taxon>
        <taxon>Pseudomonadati</taxon>
        <taxon>Thermodesulfobacteriota</taxon>
        <taxon>Desulfobacteria</taxon>
        <taxon>Desulfobacterales</taxon>
        <taxon>Desulfobacteraceae</taxon>
        <taxon>Desulfobacula</taxon>
    </lineage>
</organism>
<accession>A0A1H2HK92</accession>
<evidence type="ECO:0000313" key="2">
    <source>
        <dbReference type="EMBL" id="SDU32196.1"/>
    </source>
</evidence>
<proteinExistence type="predicted"/>
<reference evidence="3" key="1">
    <citation type="submission" date="2016-10" db="EMBL/GenBank/DDBJ databases">
        <authorList>
            <person name="Varghese N."/>
            <person name="Submissions S."/>
        </authorList>
    </citation>
    <scope>NUCLEOTIDE SEQUENCE [LARGE SCALE GENOMIC DNA]</scope>
    <source>
        <strain evidence="3">DSM 3384</strain>
    </source>
</reference>
<dbReference type="AlphaFoldDB" id="A0A1H2HK92"/>
<gene>
    <name evidence="2" type="ORF">SAMN04487931_106293</name>
</gene>
<dbReference type="PROSITE" id="PS51257">
    <property type="entry name" value="PROKAR_LIPOPROTEIN"/>
    <property type="match status" value="1"/>
</dbReference>
<dbReference type="EMBL" id="FNLL01000006">
    <property type="protein sequence ID" value="SDU32196.1"/>
    <property type="molecule type" value="Genomic_DNA"/>
</dbReference>
<keyword evidence="1" id="KW-0175">Coiled coil</keyword>
<dbReference type="InterPro" id="IPR016866">
    <property type="entry name" value="UCP028069"/>
</dbReference>
<dbReference type="RefSeq" id="WP_092234533.1">
    <property type="nucleotide sequence ID" value="NZ_FNLL01000006.1"/>
</dbReference>